<sequence length="780" mass="85282">MMESSFPNVMNPSERSDLGAPPMVVQQYARYPPTLEPGLHSASSLGSARSRMAASKSPPLHRKATPRSIQSSPTVSRPAIPPSSAARSGPSMSPPVYDPLRQRQPPRESLDQAESRSLPSRDITDETIDDAYVMFIFYCNPNVPLSVDTSELRKTFRCPPRSDGKSFSIFTLWELIRKLDSKELKTWISLATELGVEPPDLEQGQSTQKVQQYAVRLKRWMRAMHVDAFFEYCLGHPHPYYTQLPANNAVVSESRDGVPLEEDLALRALVPQWKPKRGRKRADEREGMNDRLSKRPQLDTSVGILHTSTFPAHSATFPQSAIPFSAFPDEIEPNDPWIAATSSFGANGPSGNPVAQQGQDLRWRSVDREASPSNYPHSAILPRGHHPSDVFLPPTEPRSAVTPSSEKSRPKRRHGPAVSSAWPTNNGSSTGKTRGRPPGRGTTSGPFSSFPVNPSRSEPSHLHSSNARPPSTVLDQDPSGRYSNAQYQQSPTPFPGGNRPNKLQLQVPQHPGAPVRLATPPTLMVNGVNNASFKIEGQQHNSASAPPHDTPGAATNAPTGAHRSINPNADISSDELVRVLSSDLLRGKVTGRSTPLSAEEARTISLSMSANLTASYSQLPLGMPVLLSALHLGLGHHFGYPGVTESAMTIDIRTATAPSIDAQVASSNEERSSNSTYTIVQEYKHGLRFSTKVTYGDFNINNLENNKTGNAPGVTEDLDNSVADVNSSTDGEFEVDGAENTVPEMTWKQRYIKLRSQMQKKERALSQYKRKILESVMADI</sequence>
<feature type="compositionally biased region" description="Polar residues" evidence="1">
    <location>
        <begin position="481"/>
        <end position="491"/>
    </location>
</feature>
<evidence type="ECO:0000313" key="3">
    <source>
        <dbReference type="Proteomes" id="UP000325672"/>
    </source>
</evidence>
<dbReference type="RefSeq" id="XP_031916807.1">
    <property type="nucleotide sequence ID" value="XM_032053745.1"/>
</dbReference>
<feature type="compositionally biased region" description="Basic and acidic residues" evidence="1">
    <location>
        <begin position="105"/>
        <end position="114"/>
    </location>
</feature>
<protein>
    <submittedName>
        <fullName evidence="2">ARS binding protein 2-domain-containing protein</fullName>
    </submittedName>
</protein>
<reference evidence="2 3" key="1">
    <citation type="submission" date="2019-04" db="EMBL/GenBank/DDBJ databases">
        <title>Friends and foes A comparative genomics study of 23 Aspergillus species from section Flavi.</title>
        <authorList>
            <consortium name="DOE Joint Genome Institute"/>
            <person name="Kjaerbolling I."/>
            <person name="Vesth T."/>
            <person name="Frisvad J.C."/>
            <person name="Nybo J.L."/>
            <person name="Theobald S."/>
            <person name="Kildgaard S."/>
            <person name="Isbrandt T."/>
            <person name="Kuo A."/>
            <person name="Sato A."/>
            <person name="Lyhne E.K."/>
            <person name="Kogle M.E."/>
            <person name="Wiebenga A."/>
            <person name="Kun R.S."/>
            <person name="Lubbers R.J."/>
            <person name="Makela M.R."/>
            <person name="Barry K."/>
            <person name="Chovatia M."/>
            <person name="Clum A."/>
            <person name="Daum C."/>
            <person name="Haridas S."/>
            <person name="He G."/>
            <person name="LaButti K."/>
            <person name="Lipzen A."/>
            <person name="Mondo S."/>
            <person name="Riley R."/>
            <person name="Salamov A."/>
            <person name="Simmons B.A."/>
            <person name="Magnuson J.K."/>
            <person name="Henrissat B."/>
            <person name="Mortensen U.H."/>
            <person name="Larsen T.O."/>
            <person name="Devries R.P."/>
            <person name="Grigoriev I.V."/>
            <person name="Machida M."/>
            <person name="Baker S.E."/>
            <person name="Andersen M.R."/>
        </authorList>
    </citation>
    <scope>NUCLEOTIDE SEQUENCE [LARGE SCALE GENOMIC DNA]</scope>
    <source>
        <strain evidence="2 3">CBS 117625</strain>
    </source>
</reference>
<feature type="compositionally biased region" description="Low complexity" evidence="1">
    <location>
        <begin position="550"/>
        <end position="561"/>
    </location>
</feature>
<gene>
    <name evidence="2" type="ORF">BDV38DRAFT_239268</name>
</gene>
<keyword evidence="3" id="KW-1185">Reference proteome</keyword>
<dbReference type="AlphaFoldDB" id="A0A5N6T354"/>
<name>A0A5N6T354_ASPPS</name>
<feature type="region of interest" description="Disordered" evidence="1">
    <location>
        <begin position="538"/>
        <end position="568"/>
    </location>
</feature>
<dbReference type="EMBL" id="ML743560">
    <property type="protein sequence ID" value="KAE8140744.1"/>
    <property type="molecule type" value="Genomic_DNA"/>
</dbReference>
<evidence type="ECO:0000313" key="2">
    <source>
        <dbReference type="EMBL" id="KAE8140744.1"/>
    </source>
</evidence>
<feature type="compositionally biased region" description="Polar residues" evidence="1">
    <location>
        <begin position="451"/>
        <end position="469"/>
    </location>
</feature>
<feature type="region of interest" description="Disordered" evidence="1">
    <location>
        <begin position="1"/>
        <end position="123"/>
    </location>
</feature>
<dbReference type="GeneID" id="43637955"/>
<proteinExistence type="predicted"/>
<dbReference type="InterPro" id="IPR018562">
    <property type="entry name" value="ARS-binding_2"/>
</dbReference>
<dbReference type="GO" id="GO:0003688">
    <property type="term" value="F:DNA replication origin binding"/>
    <property type="evidence" value="ECO:0007669"/>
    <property type="project" value="TreeGrafter"/>
</dbReference>
<feature type="compositionally biased region" description="Low complexity" evidence="1">
    <location>
        <begin position="439"/>
        <end position="450"/>
    </location>
</feature>
<organism evidence="2 3">
    <name type="scientific">Aspergillus pseudotamarii</name>
    <dbReference type="NCBI Taxonomy" id="132259"/>
    <lineage>
        <taxon>Eukaryota</taxon>
        <taxon>Fungi</taxon>
        <taxon>Dikarya</taxon>
        <taxon>Ascomycota</taxon>
        <taxon>Pezizomycotina</taxon>
        <taxon>Eurotiomycetes</taxon>
        <taxon>Eurotiomycetidae</taxon>
        <taxon>Eurotiales</taxon>
        <taxon>Aspergillaceae</taxon>
        <taxon>Aspergillus</taxon>
        <taxon>Aspergillus subgen. Circumdati</taxon>
    </lineage>
</organism>
<dbReference type="PANTHER" id="PTHR42048:SF1">
    <property type="entry name" value="ARS-BINDING PROTEIN 2"/>
    <property type="match status" value="1"/>
</dbReference>
<evidence type="ECO:0000256" key="1">
    <source>
        <dbReference type="SAM" id="MobiDB-lite"/>
    </source>
</evidence>
<feature type="compositionally biased region" description="Polar residues" evidence="1">
    <location>
        <begin position="340"/>
        <end position="359"/>
    </location>
</feature>
<feature type="compositionally biased region" description="Basic and acidic residues" evidence="1">
    <location>
        <begin position="361"/>
        <end position="370"/>
    </location>
</feature>
<feature type="region of interest" description="Disordered" evidence="1">
    <location>
        <begin position="335"/>
        <end position="504"/>
    </location>
</feature>
<feature type="compositionally biased region" description="Polar residues" evidence="1">
    <location>
        <begin position="1"/>
        <end position="13"/>
    </location>
</feature>
<dbReference type="OrthoDB" id="2104370at2759"/>
<feature type="compositionally biased region" description="Polar residues" evidence="1">
    <location>
        <begin position="421"/>
        <end position="432"/>
    </location>
</feature>
<dbReference type="Pfam" id="PF09441">
    <property type="entry name" value="Abp2"/>
    <property type="match status" value="1"/>
</dbReference>
<dbReference type="PANTHER" id="PTHR42048">
    <property type="entry name" value="ARS-BINDING PROTEIN 2"/>
    <property type="match status" value="1"/>
</dbReference>
<accession>A0A5N6T354</accession>
<dbReference type="Proteomes" id="UP000325672">
    <property type="component" value="Unassembled WGS sequence"/>
</dbReference>